<dbReference type="Proteomes" id="UP000004245">
    <property type="component" value="Unassembled WGS sequence"/>
</dbReference>
<comment type="caution">
    <text evidence="1">The sequence shown here is derived from an EMBL/GenBank/DDBJ whole genome shotgun (WGS) entry which is preliminary data.</text>
</comment>
<evidence type="ECO:0000313" key="2">
    <source>
        <dbReference type="Proteomes" id="UP000004245"/>
    </source>
</evidence>
<name>E9SXR1_RHOHA</name>
<keyword evidence="2" id="KW-1185">Reference proteome</keyword>
<reference evidence="1" key="1">
    <citation type="submission" date="2011-01" db="EMBL/GenBank/DDBJ databases">
        <authorList>
            <person name="Muzny D."/>
            <person name="Qin X."/>
            <person name="Buhay C."/>
            <person name="Dugan-Rocha S."/>
            <person name="Ding Y."/>
            <person name="Chen G."/>
            <person name="Hawes A."/>
            <person name="Holder M."/>
            <person name="Jhangiani S."/>
            <person name="Johnson A."/>
            <person name="Khan Z."/>
            <person name="Li Z."/>
            <person name="Liu W."/>
            <person name="Liu X."/>
            <person name="Perez L."/>
            <person name="Shen H."/>
            <person name="Wang Q."/>
            <person name="Watt J."/>
            <person name="Xi L."/>
            <person name="Xin Y."/>
            <person name="Zhou J."/>
            <person name="Deng J."/>
            <person name="Jiang H."/>
            <person name="Liu Y."/>
            <person name="Qu J."/>
            <person name="Song X.-Z."/>
            <person name="Zhang L."/>
            <person name="Villasana D."/>
            <person name="Johnson A."/>
            <person name="Liu J."/>
            <person name="Liyanage D."/>
            <person name="Lorensuhewa L."/>
            <person name="Robinson T."/>
            <person name="Song A."/>
            <person name="Song B.-B."/>
            <person name="Dinh H."/>
            <person name="Thornton R."/>
            <person name="Coyle M."/>
            <person name="Francisco L."/>
            <person name="Jackson L."/>
            <person name="Javaid M."/>
            <person name="Korchina V."/>
            <person name="Kovar C."/>
            <person name="Mata R."/>
            <person name="Mathew T."/>
            <person name="Ngo R."/>
            <person name="Nguyen L."/>
            <person name="Nguyen N."/>
            <person name="Okwuonu G."/>
            <person name="Ongeri F."/>
            <person name="Pham C."/>
            <person name="Simmons D."/>
            <person name="Wilczek-Boney K."/>
            <person name="Hale W."/>
            <person name="Jakkamsetti A."/>
            <person name="Pham P."/>
            <person name="Ruth R."/>
            <person name="San Lucas F."/>
            <person name="Warren J."/>
            <person name="Zhang J."/>
            <person name="Zhao Z."/>
            <person name="Zhou C."/>
            <person name="Zhu D."/>
            <person name="Lee S."/>
            <person name="Bess C."/>
            <person name="Blankenburg K."/>
            <person name="Forbes L."/>
            <person name="Fu Q."/>
            <person name="Gubbala S."/>
            <person name="Hirani K."/>
            <person name="Jayaseelan J.C."/>
            <person name="Lara F."/>
            <person name="Munidasa M."/>
            <person name="Palculict T."/>
            <person name="Patil S."/>
            <person name="Pu L.-L."/>
            <person name="Saada N."/>
            <person name="Tang L."/>
            <person name="Weissenberger G."/>
            <person name="Zhu Y."/>
            <person name="Hemphill L."/>
            <person name="Shang Y."/>
            <person name="Youmans B."/>
            <person name="Ayvaz T."/>
            <person name="Ross M."/>
            <person name="Santibanez J."/>
            <person name="Aqrawi P."/>
            <person name="Gross S."/>
            <person name="Joshi V."/>
            <person name="Fowler G."/>
            <person name="Nazareth L."/>
            <person name="Reid J."/>
            <person name="Worley K."/>
            <person name="Petrosino J."/>
            <person name="Highlander S."/>
            <person name="Gibbs R."/>
        </authorList>
    </citation>
    <scope>NUCLEOTIDE SEQUENCE [LARGE SCALE GENOMIC DNA]</scope>
    <source>
        <strain evidence="1">ATCC 33707</strain>
    </source>
</reference>
<dbReference type="HOGENOM" id="CLU_2635698_0_0_11"/>
<gene>
    <name evidence="1" type="ORF">HMPREF0724_11126</name>
</gene>
<evidence type="ECO:0000313" key="1">
    <source>
        <dbReference type="EMBL" id="EGD25345.1"/>
    </source>
</evidence>
<sequence>MIEDGPYTFVGATMLRPDGQMENRSDVWVVLGGKVYASTGGARDETSWPKASSNIDISPGDERVQALDQCVIDVTTR</sequence>
<dbReference type="EMBL" id="ADNW02000006">
    <property type="protein sequence ID" value="EGD25345.1"/>
    <property type="molecule type" value="Genomic_DNA"/>
</dbReference>
<dbReference type="AlphaFoldDB" id="E9SXR1"/>
<accession>E9SXR1</accession>
<organism evidence="1 2">
    <name type="scientific">Prescottella equi ATCC 33707</name>
    <dbReference type="NCBI Taxonomy" id="525370"/>
    <lineage>
        <taxon>Bacteria</taxon>
        <taxon>Bacillati</taxon>
        <taxon>Actinomycetota</taxon>
        <taxon>Actinomycetes</taxon>
        <taxon>Mycobacteriales</taxon>
        <taxon>Nocardiaceae</taxon>
        <taxon>Prescottella</taxon>
    </lineage>
</organism>
<proteinExistence type="predicted"/>
<protein>
    <submittedName>
        <fullName evidence="1">Uncharacterized protein</fullName>
    </submittedName>
</protein>